<dbReference type="InterPro" id="IPR027383">
    <property type="entry name" value="Znf_put"/>
</dbReference>
<sequence>MGKCPEKFVEYMHEYLDDELSSAHEAELRQHLQTCEECQKHFHELKKTIALVQSTAHIQAPSGFTANVMSRLPKENKMIGIQRWFRAHPLLTAASLFILLMMGSLASSFKGNDDFSVTNHSNIVVNNNTVIVPEGETVKGDIVVRNGEIRIEGKVEGNVTVINGQQYLASAGQVTGQIKEINEAFSWIWFQIKNTFFNVVEAF</sequence>
<name>A0A285D3B2_9BACI</name>
<dbReference type="RefSeq" id="WP_354237440.1">
    <property type="nucleotide sequence ID" value="NZ_JBEPMQ010000009.1"/>
</dbReference>
<reference evidence="5 6" key="1">
    <citation type="submission" date="2017-08" db="EMBL/GenBank/DDBJ databases">
        <authorList>
            <person name="de Groot N.N."/>
        </authorList>
    </citation>
    <scope>NUCLEOTIDE SEQUENCE [LARGE SCALE GENOMIC DNA]</scope>
    <source>
        <strain evidence="5 6">JC228</strain>
    </source>
</reference>
<protein>
    <recommendedName>
        <fullName evidence="2">Anti-sigma-W factor RsiW</fullName>
    </recommendedName>
</protein>
<keyword evidence="3" id="KW-0472">Membrane</keyword>
<feature type="transmembrane region" description="Helical" evidence="3">
    <location>
        <begin position="87"/>
        <end position="109"/>
    </location>
</feature>
<keyword evidence="6" id="KW-1185">Reference proteome</keyword>
<evidence type="ECO:0000256" key="3">
    <source>
        <dbReference type="SAM" id="Phobius"/>
    </source>
</evidence>
<feature type="domain" description="Putative zinc-finger" evidence="4">
    <location>
        <begin position="6"/>
        <end position="39"/>
    </location>
</feature>
<dbReference type="Gene3D" id="1.10.10.1320">
    <property type="entry name" value="Anti-sigma factor, zinc-finger domain"/>
    <property type="match status" value="1"/>
</dbReference>
<evidence type="ECO:0000259" key="4">
    <source>
        <dbReference type="Pfam" id="PF13490"/>
    </source>
</evidence>
<dbReference type="InterPro" id="IPR041916">
    <property type="entry name" value="Anti_sigma_zinc_sf"/>
</dbReference>
<comment type="similarity">
    <text evidence="1">Belongs to the zinc-associated anti-sigma factor (ZAS) superfamily. Anti-sigma-W factor family.</text>
</comment>
<evidence type="ECO:0000256" key="2">
    <source>
        <dbReference type="ARBA" id="ARBA00024438"/>
    </source>
</evidence>
<dbReference type="Proteomes" id="UP000219546">
    <property type="component" value="Unassembled WGS sequence"/>
</dbReference>
<keyword evidence="3" id="KW-0812">Transmembrane</keyword>
<dbReference type="EMBL" id="OAOP01000009">
    <property type="protein sequence ID" value="SNX74311.1"/>
    <property type="molecule type" value="Genomic_DNA"/>
</dbReference>
<keyword evidence="3" id="KW-1133">Transmembrane helix</keyword>
<accession>A0A285D3B2</accession>
<dbReference type="AlphaFoldDB" id="A0A285D3B2"/>
<gene>
    <name evidence="5" type="ORF">SAMN05877753_10913</name>
</gene>
<organism evidence="5 6">
    <name type="scientific">Bacillus oleivorans</name>
    <dbReference type="NCBI Taxonomy" id="1448271"/>
    <lineage>
        <taxon>Bacteria</taxon>
        <taxon>Bacillati</taxon>
        <taxon>Bacillota</taxon>
        <taxon>Bacilli</taxon>
        <taxon>Bacillales</taxon>
        <taxon>Bacillaceae</taxon>
        <taxon>Bacillus</taxon>
    </lineage>
</organism>
<evidence type="ECO:0000313" key="6">
    <source>
        <dbReference type="Proteomes" id="UP000219546"/>
    </source>
</evidence>
<evidence type="ECO:0000313" key="5">
    <source>
        <dbReference type="EMBL" id="SNX74311.1"/>
    </source>
</evidence>
<evidence type="ECO:0000256" key="1">
    <source>
        <dbReference type="ARBA" id="ARBA00024353"/>
    </source>
</evidence>
<proteinExistence type="inferred from homology"/>
<dbReference type="Pfam" id="PF13490">
    <property type="entry name" value="zf-HC2"/>
    <property type="match status" value="1"/>
</dbReference>